<dbReference type="PANTHER" id="PTHR36115">
    <property type="entry name" value="PROLINE-RICH ANTIGEN HOMOLOG-RELATED"/>
    <property type="match status" value="1"/>
</dbReference>
<organism evidence="9 10">
    <name type="scientific">Actinoplanes teichomyceticus</name>
    <dbReference type="NCBI Taxonomy" id="1867"/>
    <lineage>
        <taxon>Bacteria</taxon>
        <taxon>Bacillati</taxon>
        <taxon>Actinomycetota</taxon>
        <taxon>Actinomycetes</taxon>
        <taxon>Micromonosporales</taxon>
        <taxon>Micromonosporaceae</taxon>
        <taxon>Actinoplanes</taxon>
    </lineage>
</organism>
<dbReference type="Pfam" id="PF06271">
    <property type="entry name" value="RDD"/>
    <property type="match status" value="1"/>
</dbReference>
<dbReference type="RefSeq" id="WP_122981509.1">
    <property type="nucleotide sequence ID" value="NZ_VIWY01000001.1"/>
</dbReference>
<feature type="transmembrane region" description="Helical" evidence="7">
    <location>
        <begin position="313"/>
        <end position="331"/>
    </location>
</feature>
<comment type="caution">
    <text evidence="9">The sequence shown here is derived from an EMBL/GenBank/DDBJ whole genome shotgun (WGS) entry which is preliminary data.</text>
</comment>
<accession>A0A561WQG3</accession>
<dbReference type="EMBL" id="VIWY01000001">
    <property type="protein sequence ID" value="TWG26090.1"/>
    <property type="molecule type" value="Genomic_DNA"/>
</dbReference>
<reference evidence="9 10" key="1">
    <citation type="submission" date="2019-06" db="EMBL/GenBank/DDBJ databases">
        <title>Sequencing the genomes of 1000 actinobacteria strains.</title>
        <authorList>
            <person name="Klenk H.-P."/>
        </authorList>
    </citation>
    <scope>NUCLEOTIDE SEQUENCE [LARGE SCALE GENOMIC DNA]</scope>
    <source>
        <strain evidence="9 10">DSM 43866</strain>
    </source>
</reference>
<evidence type="ECO:0000256" key="6">
    <source>
        <dbReference type="SAM" id="MobiDB-lite"/>
    </source>
</evidence>
<dbReference type="InterPro" id="IPR051791">
    <property type="entry name" value="Pra-immunoreactive"/>
</dbReference>
<comment type="subcellular location">
    <subcellularLocation>
        <location evidence="1">Cell membrane</location>
        <topology evidence="1">Multi-pass membrane protein</topology>
    </subcellularLocation>
</comment>
<name>A0A561WQG3_ACTTI</name>
<proteinExistence type="predicted"/>
<feature type="transmembrane region" description="Helical" evidence="7">
    <location>
        <begin position="198"/>
        <end position="221"/>
    </location>
</feature>
<feature type="compositionally biased region" description="Low complexity" evidence="6">
    <location>
        <begin position="30"/>
        <end position="47"/>
    </location>
</feature>
<protein>
    <submittedName>
        <fullName evidence="9">Putative RDD family membrane protein YckC</fullName>
    </submittedName>
</protein>
<evidence type="ECO:0000256" key="1">
    <source>
        <dbReference type="ARBA" id="ARBA00004651"/>
    </source>
</evidence>
<gene>
    <name evidence="9" type="ORF">FHX34_1011067</name>
</gene>
<keyword evidence="5 7" id="KW-0472">Membrane</keyword>
<evidence type="ECO:0000256" key="5">
    <source>
        <dbReference type="ARBA" id="ARBA00023136"/>
    </source>
</evidence>
<evidence type="ECO:0000259" key="8">
    <source>
        <dbReference type="Pfam" id="PF06271"/>
    </source>
</evidence>
<keyword evidence="4 7" id="KW-1133">Transmembrane helix</keyword>
<dbReference type="AlphaFoldDB" id="A0A561WQG3"/>
<evidence type="ECO:0000256" key="2">
    <source>
        <dbReference type="ARBA" id="ARBA00022475"/>
    </source>
</evidence>
<feature type="compositionally biased region" description="Pro residues" evidence="6">
    <location>
        <begin position="48"/>
        <end position="90"/>
    </location>
</feature>
<keyword evidence="10" id="KW-1185">Reference proteome</keyword>
<feature type="domain" description="RDD" evidence="8">
    <location>
        <begin position="191"/>
        <end position="351"/>
    </location>
</feature>
<dbReference type="PANTHER" id="PTHR36115:SF4">
    <property type="entry name" value="MEMBRANE PROTEIN"/>
    <property type="match status" value="1"/>
</dbReference>
<keyword evidence="2" id="KW-1003">Cell membrane</keyword>
<dbReference type="PRINTS" id="PR01217">
    <property type="entry name" value="PRICHEXTENSN"/>
</dbReference>
<dbReference type="GO" id="GO:0005886">
    <property type="term" value="C:plasma membrane"/>
    <property type="evidence" value="ECO:0007669"/>
    <property type="project" value="UniProtKB-SubCell"/>
</dbReference>
<sequence>MSSLPAGWYKDPADTSTQRYWDGEGWLGQAIPADAVPPDGPPAVEAEPPAPTPPPAPPTPQPYAAPQPHPGHPGHPGYGPPPGWIPPAGQPPAGWQQPPPGAHLPPGAQPPPPGWQQPPPGAHLPPGAQPPPPGWQQPPSPPGWQQPPSPPGWQQPPSPPGWQQPQGWQPPQPPHAYLYPVPEARPHGLPLAGLGQRLLARLIDILVVLLLNVVVNGWFAYQWWQDFWPIYTQYVDQIMAGGDPAMIQPTARMQTLQMAVILLATLLWLGYEAPAISGRGQTLGKRLMGIKVVGLDSTAPIGFRRAFARWAQLGMWTLLWWCLVGVVIQLLDSLSPTFDPRLRQAWHDKAARTVVVALPPRAQPTVEAAPRGDHPGGPR</sequence>
<feature type="compositionally biased region" description="Pro residues" evidence="6">
    <location>
        <begin position="97"/>
        <end position="174"/>
    </location>
</feature>
<keyword evidence="3 7" id="KW-0812">Transmembrane</keyword>
<dbReference type="Proteomes" id="UP000320239">
    <property type="component" value="Unassembled WGS sequence"/>
</dbReference>
<evidence type="ECO:0000313" key="9">
    <source>
        <dbReference type="EMBL" id="TWG26090.1"/>
    </source>
</evidence>
<evidence type="ECO:0000256" key="3">
    <source>
        <dbReference type="ARBA" id="ARBA00022692"/>
    </source>
</evidence>
<feature type="region of interest" description="Disordered" evidence="6">
    <location>
        <begin position="1"/>
        <end position="179"/>
    </location>
</feature>
<evidence type="ECO:0000313" key="10">
    <source>
        <dbReference type="Proteomes" id="UP000320239"/>
    </source>
</evidence>
<dbReference type="InterPro" id="IPR010432">
    <property type="entry name" value="RDD"/>
</dbReference>
<feature type="transmembrane region" description="Helical" evidence="7">
    <location>
        <begin position="256"/>
        <end position="276"/>
    </location>
</feature>
<evidence type="ECO:0000256" key="4">
    <source>
        <dbReference type="ARBA" id="ARBA00022989"/>
    </source>
</evidence>
<evidence type="ECO:0000256" key="7">
    <source>
        <dbReference type="SAM" id="Phobius"/>
    </source>
</evidence>